<name>A0ABN7XAG8_GIGMA</name>
<feature type="non-terminal residue" evidence="1">
    <location>
        <position position="130"/>
    </location>
</feature>
<proteinExistence type="predicted"/>
<reference evidence="1 2" key="1">
    <citation type="submission" date="2021-06" db="EMBL/GenBank/DDBJ databases">
        <authorList>
            <person name="Kallberg Y."/>
            <person name="Tangrot J."/>
            <person name="Rosling A."/>
        </authorList>
    </citation>
    <scope>NUCLEOTIDE SEQUENCE [LARGE SCALE GENOMIC DNA]</scope>
    <source>
        <strain evidence="1 2">120-4 pot B 10/14</strain>
    </source>
</reference>
<evidence type="ECO:0000313" key="1">
    <source>
        <dbReference type="EMBL" id="CAG8851850.1"/>
    </source>
</evidence>
<dbReference type="Proteomes" id="UP000789901">
    <property type="component" value="Unassembled WGS sequence"/>
</dbReference>
<dbReference type="EMBL" id="CAJVQB010108242">
    <property type="protein sequence ID" value="CAG8851850.1"/>
    <property type="molecule type" value="Genomic_DNA"/>
</dbReference>
<protein>
    <submittedName>
        <fullName evidence="1">16447_t:CDS:1</fullName>
    </submittedName>
</protein>
<organism evidence="1 2">
    <name type="scientific">Gigaspora margarita</name>
    <dbReference type="NCBI Taxonomy" id="4874"/>
    <lineage>
        <taxon>Eukaryota</taxon>
        <taxon>Fungi</taxon>
        <taxon>Fungi incertae sedis</taxon>
        <taxon>Mucoromycota</taxon>
        <taxon>Glomeromycotina</taxon>
        <taxon>Glomeromycetes</taxon>
        <taxon>Diversisporales</taxon>
        <taxon>Gigasporaceae</taxon>
        <taxon>Gigaspora</taxon>
    </lineage>
</organism>
<keyword evidence="2" id="KW-1185">Reference proteome</keyword>
<evidence type="ECO:0000313" key="2">
    <source>
        <dbReference type="Proteomes" id="UP000789901"/>
    </source>
</evidence>
<gene>
    <name evidence="1" type="ORF">GMARGA_LOCUS40948</name>
</gene>
<sequence length="130" mass="14981">LKAAKGKIKAGKKVKWFLFIEDVLLQNPKNRKIKEIYQTLGPNILAPLMPLIPISTNKRKKEWVLIDKENNKLETKKIIRKCNHKILTEHWSTKDNNTVPGYVKIEKSNGSLISEQNGEYSWLGQSKVLT</sequence>
<comment type="caution">
    <text evidence="1">The sequence shown here is derived from an EMBL/GenBank/DDBJ whole genome shotgun (WGS) entry which is preliminary data.</text>
</comment>
<feature type="non-terminal residue" evidence="1">
    <location>
        <position position="1"/>
    </location>
</feature>
<accession>A0ABN7XAG8</accession>